<sequence>MTLTPLTPDHLQQVVVQLTPEQLRQLVMMAQQPQRLTRATNTSELLDGWLKSKKSKQTRRSYDWDIKCFAAYHQKTLPEHARLDDLDLNLLAVEDIYDYSAYLEDLESKGEVARNTVRRRLASLMSFLRYASETGFILGNPARGLELPEKPDTVTERILTEREVLRIIDHAEGRDRLLLEFLYYTGARVGEVATLTWKSIQPNRNGLGQVTLHGKRDKMRNVVLPMSLYTDLLTTRISDSPSEAVFKSRKGEKPLKERQIRRVVDAAAKKAGIKGHVSPHWLRHCHASHAQDRKAPPHLVKDTLGHSSLDITSLYTHVKPDESSGLYLAR</sequence>
<dbReference type="PROSITE" id="PS51898">
    <property type="entry name" value="TYR_RECOMBINASE"/>
    <property type="match status" value="1"/>
</dbReference>
<evidence type="ECO:0000313" key="8">
    <source>
        <dbReference type="EMBL" id="MBD2296949.1"/>
    </source>
</evidence>
<feature type="domain" description="Tyr recombinase" evidence="6">
    <location>
        <begin position="154"/>
        <end position="328"/>
    </location>
</feature>
<dbReference type="Gene3D" id="1.10.150.130">
    <property type="match status" value="1"/>
</dbReference>
<dbReference type="PROSITE" id="PS51900">
    <property type="entry name" value="CB"/>
    <property type="match status" value="1"/>
</dbReference>
<name>A0A926WM18_9NOST</name>
<dbReference type="Pfam" id="PF02899">
    <property type="entry name" value="Phage_int_SAM_1"/>
    <property type="match status" value="1"/>
</dbReference>
<comment type="caution">
    <text evidence="8">The sequence shown here is derived from an EMBL/GenBank/DDBJ whole genome shotgun (WGS) entry which is preliminary data.</text>
</comment>
<protein>
    <submittedName>
        <fullName evidence="8">Tyrosine-type recombinase/integrase</fullName>
    </submittedName>
</protein>
<dbReference type="GO" id="GO:0006310">
    <property type="term" value="P:DNA recombination"/>
    <property type="evidence" value="ECO:0007669"/>
    <property type="project" value="UniProtKB-KW"/>
</dbReference>
<keyword evidence="4" id="KW-0233">DNA recombination</keyword>
<evidence type="ECO:0000256" key="3">
    <source>
        <dbReference type="ARBA" id="ARBA00023125"/>
    </source>
</evidence>
<accession>A0A926WM18</accession>
<evidence type="ECO:0000256" key="2">
    <source>
        <dbReference type="ARBA" id="ARBA00022908"/>
    </source>
</evidence>
<dbReference type="InterPro" id="IPR004107">
    <property type="entry name" value="Integrase_SAM-like_N"/>
</dbReference>
<proteinExistence type="inferred from homology"/>
<dbReference type="Gene3D" id="1.10.443.10">
    <property type="entry name" value="Intergrase catalytic core"/>
    <property type="match status" value="1"/>
</dbReference>
<dbReference type="InterPro" id="IPR010998">
    <property type="entry name" value="Integrase_recombinase_N"/>
</dbReference>
<dbReference type="InterPro" id="IPR050090">
    <property type="entry name" value="Tyrosine_recombinase_XerCD"/>
</dbReference>
<organism evidence="8 9">
    <name type="scientific">Anabaena sphaerica FACHB-251</name>
    <dbReference type="NCBI Taxonomy" id="2692883"/>
    <lineage>
        <taxon>Bacteria</taxon>
        <taxon>Bacillati</taxon>
        <taxon>Cyanobacteriota</taxon>
        <taxon>Cyanophyceae</taxon>
        <taxon>Nostocales</taxon>
        <taxon>Nostocaceae</taxon>
        <taxon>Anabaena</taxon>
    </lineage>
</organism>
<dbReference type="Proteomes" id="UP000662185">
    <property type="component" value="Unassembled WGS sequence"/>
</dbReference>
<evidence type="ECO:0000259" key="7">
    <source>
        <dbReference type="PROSITE" id="PS51900"/>
    </source>
</evidence>
<keyword evidence="9" id="KW-1185">Reference proteome</keyword>
<dbReference type="GO" id="GO:0003677">
    <property type="term" value="F:DNA binding"/>
    <property type="evidence" value="ECO:0007669"/>
    <property type="project" value="UniProtKB-UniRule"/>
</dbReference>
<reference evidence="9" key="1">
    <citation type="journal article" date="2020" name="ISME J.">
        <title>Comparative genomics reveals insights into cyanobacterial evolution and habitat adaptation.</title>
        <authorList>
            <person name="Chen M.Y."/>
            <person name="Teng W.K."/>
            <person name="Zhao L."/>
            <person name="Hu C.X."/>
            <person name="Zhou Y.K."/>
            <person name="Han B.P."/>
            <person name="Song L.R."/>
            <person name="Shu W.S."/>
        </authorList>
    </citation>
    <scope>NUCLEOTIDE SEQUENCE [LARGE SCALE GENOMIC DNA]</scope>
    <source>
        <strain evidence="9">FACHB-251</strain>
    </source>
</reference>
<dbReference type="InterPro" id="IPR013762">
    <property type="entry name" value="Integrase-like_cat_sf"/>
</dbReference>
<dbReference type="EMBL" id="JACJQU010000037">
    <property type="protein sequence ID" value="MBD2296949.1"/>
    <property type="molecule type" value="Genomic_DNA"/>
</dbReference>
<keyword evidence="2" id="KW-0229">DNA integration</keyword>
<evidence type="ECO:0000256" key="5">
    <source>
        <dbReference type="PROSITE-ProRule" id="PRU01248"/>
    </source>
</evidence>
<dbReference type="GO" id="GO:0015074">
    <property type="term" value="P:DNA integration"/>
    <property type="evidence" value="ECO:0007669"/>
    <property type="project" value="UniProtKB-KW"/>
</dbReference>
<gene>
    <name evidence="8" type="ORF">H6G06_26605</name>
</gene>
<dbReference type="InterPro" id="IPR044068">
    <property type="entry name" value="CB"/>
</dbReference>
<dbReference type="PANTHER" id="PTHR30349:SF64">
    <property type="entry name" value="PROPHAGE INTEGRASE INTD-RELATED"/>
    <property type="match status" value="1"/>
</dbReference>
<evidence type="ECO:0000256" key="4">
    <source>
        <dbReference type="ARBA" id="ARBA00023172"/>
    </source>
</evidence>
<evidence type="ECO:0000259" key="6">
    <source>
        <dbReference type="PROSITE" id="PS51898"/>
    </source>
</evidence>
<dbReference type="SUPFAM" id="SSF56349">
    <property type="entry name" value="DNA breaking-rejoining enzymes"/>
    <property type="match status" value="1"/>
</dbReference>
<dbReference type="AlphaFoldDB" id="A0A926WM18"/>
<dbReference type="Pfam" id="PF00589">
    <property type="entry name" value="Phage_integrase"/>
    <property type="match status" value="1"/>
</dbReference>
<dbReference type="PANTHER" id="PTHR30349">
    <property type="entry name" value="PHAGE INTEGRASE-RELATED"/>
    <property type="match status" value="1"/>
</dbReference>
<dbReference type="RefSeq" id="WP_190565067.1">
    <property type="nucleotide sequence ID" value="NZ_JACJQU010000037.1"/>
</dbReference>
<evidence type="ECO:0000313" key="9">
    <source>
        <dbReference type="Proteomes" id="UP000662185"/>
    </source>
</evidence>
<evidence type="ECO:0000256" key="1">
    <source>
        <dbReference type="ARBA" id="ARBA00008857"/>
    </source>
</evidence>
<comment type="similarity">
    <text evidence="1">Belongs to the 'phage' integrase family.</text>
</comment>
<dbReference type="InterPro" id="IPR002104">
    <property type="entry name" value="Integrase_catalytic"/>
</dbReference>
<keyword evidence="3 5" id="KW-0238">DNA-binding</keyword>
<feature type="domain" description="Core-binding (CB)" evidence="7">
    <location>
        <begin position="40"/>
        <end position="132"/>
    </location>
</feature>
<dbReference type="InterPro" id="IPR011010">
    <property type="entry name" value="DNA_brk_join_enz"/>
</dbReference>